<dbReference type="GO" id="GO:0005952">
    <property type="term" value="C:cAMP-dependent protein kinase complex"/>
    <property type="evidence" value="ECO:0007669"/>
    <property type="project" value="InterPro"/>
</dbReference>
<dbReference type="InterPro" id="IPR018488">
    <property type="entry name" value="cNMP-bd_CS"/>
</dbReference>
<organism evidence="3 4">
    <name type="scientific">Tetrahymena thermophila (strain SB210)</name>
    <dbReference type="NCBI Taxonomy" id="312017"/>
    <lineage>
        <taxon>Eukaryota</taxon>
        <taxon>Sar</taxon>
        <taxon>Alveolata</taxon>
        <taxon>Ciliophora</taxon>
        <taxon>Intramacronucleata</taxon>
        <taxon>Oligohymenophorea</taxon>
        <taxon>Hymenostomatida</taxon>
        <taxon>Tetrahymenina</taxon>
        <taxon>Tetrahymenidae</taxon>
        <taxon>Tetrahymena</taxon>
    </lineage>
</organism>
<dbReference type="eggNOG" id="KOG1113">
    <property type="taxonomic scope" value="Eukaryota"/>
</dbReference>
<dbReference type="GO" id="GO:0004862">
    <property type="term" value="F:cAMP-dependent protein kinase inhibitor activity"/>
    <property type="evidence" value="ECO:0007669"/>
    <property type="project" value="TreeGrafter"/>
</dbReference>
<dbReference type="CDD" id="cd00038">
    <property type="entry name" value="CAP_ED"/>
    <property type="match status" value="1"/>
</dbReference>
<dbReference type="InParanoid" id="Q244Z2"/>
<dbReference type="RefSeq" id="XP_001023590.1">
    <property type="nucleotide sequence ID" value="XM_001023590.1"/>
</dbReference>
<dbReference type="Gene3D" id="2.60.120.10">
    <property type="entry name" value="Jelly Rolls"/>
    <property type="match status" value="3"/>
</dbReference>
<dbReference type="InterPro" id="IPR014710">
    <property type="entry name" value="RmlC-like_jellyroll"/>
</dbReference>
<dbReference type="Proteomes" id="UP000009168">
    <property type="component" value="Unassembled WGS sequence"/>
</dbReference>
<gene>
    <name evidence="3" type="ORF">TTHERM_00693250</name>
</gene>
<proteinExistence type="predicted"/>
<dbReference type="GO" id="GO:0034236">
    <property type="term" value="F:protein kinase A catalytic subunit binding"/>
    <property type="evidence" value="ECO:0007669"/>
    <property type="project" value="TreeGrafter"/>
</dbReference>
<protein>
    <submittedName>
        <fullName evidence="3">Cyclic nucleotide-binding domain protein</fullName>
    </submittedName>
</protein>
<evidence type="ECO:0000313" key="4">
    <source>
        <dbReference type="Proteomes" id="UP000009168"/>
    </source>
</evidence>
<dbReference type="InterPro" id="IPR050503">
    <property type="entry name" value="cAMP-dep_PK_reg_su-like"/>
</dbReference>
<dbReference type="EMBL" id="GG662488">
    <property type="protein sequence ID" value="EAS03345.1"/>
    <property type="molecule type" value="Genomic_DNA"/>
</dbReference>
<dbReference type="Pfam" id="PF00027">
    <property type="entry name" value="cNMP_binding"/>
    <property type="match status" value="1"/>
</dbReference>
<feature type="compositionally biased region" description="Polar residues" evidence="1">
    <location>
        <begin position="44"/>
        <end position="63"/>
    </location>
</feature>
<sequence length="1861" mass="216618">METTQQIQNVQTKQVESIQKLIIPKIDISGLSLDHSKSQQIQKNLRQKSDSSQNKSPLSNTLSKNDDLKKRLLKYPSNDLISKNELQNSQIHSNFENDISGSQTQSPLDVKKSGCNLLKDQIIEQKRHNIKEQIIRQLTQQQQVVSEKYSKNNSVQDSNDGNQDISPKALNLNQFLLRKDQYIEQKRNQVKQKLAEIGLEETKKNLVQNIKRQKLFQNKQRQNESIKINNIDIKSNMSNRNAQIKLGIGKITQSRNSSMMENSKLLSVNNTSINTLKKQSISLNGSLEDQFDQEQNKLKKTTKEIYFSSVIDPIVGSQSESTQNCNQIPIRKRIPNITADPYMNQALGILMNKTKEQRNGEDIQNIMRATKQIPFFNKIESKVLLFQSLCKAMQYQYIPKGGIVFFYGDFPDRFYITLKGKVSILIPKKPEEIHKEDQVAKELKSTQQLIYTIHKRLLYRSLHRAYKRLCNILYFVLIVKVKANILQKIPTQQNFTKSRIDFTLNSLAEEGENLESEDDSQESLTELNNNSIVIQNTQSKEQLRQKSKVELGQVNIEKELDKAMQIIRSQNSEKKIMFKQMHAQRSSQKIDTSKAKNSFMDLSQSSYRNIQVNNQDQKQSILNTQRSSNLNNSVNIDRKQVQFEVNNSIEQNVQRVYSIPQNSARGQNSDRGQIDPNLIEANTNNFTMQNQQIKKKYQPILPAQSYYEINNYQNQNFKKDQQIQSYQVSILQEDSSYSVLQKNQNDIYNHHDQEKFEEKEFRQPVEKFKDLLINKMVQDESSDPMYNSNQLYIAKLDKDMKEIRRPSQLNINLAPQVENVQLAQKLQNISHKVGRRRSVLKGAIDAFVTNSSSSSTYKMYQEQKKVIEQQIKGLDLEKLENGAHFFVNNTFKYNHAFTSGDGLVFGELGILNKKPRAATIICLEDCYFGYLSSQNYQQILMKKEKASLVKKREFIESTLIQNMLSGEKMSKISYYFHKRKYQNGEIVFKEGDATKYVYLVKKGEIELQKEIEITQNEQESTKIVIRVAKLSSREYFGDCDIYFNRNRKFTAIVTQQSTLYYCEKNQFIKQLEEMKQFYEKYAERIKTKEEYRNQQIEECKRTRNYDKNLTKLTSPKKKNKRSVNHLQIEQQKMDAIICGVPYNQQNDGENVNSNSPEQNYYFHKQQFIPKLNDENETEGNTSDRLLMVKSSFQTHHQKSPTTIKDTKYELIKNLQKVQLYNQIQNLSKTSQHSESSKQFFTPVRDKQQNNIQGENAGYLSARYQNQDQKSQRQDQPTLNTERLQQYRVQSGVKSKSSANLIDQQLRNLDQIKDTQNQDDKIVNKMYTASDQITSRSVQNQNNNNIQTNNGLITNRSQLNSQLQSNRTISIFEQQMNDFAMQDQAKKQRIAGQIVQNMQQDTILQENLQKEQLQELKEEFFSGFEILKKLKKDIKINKELLKKGTKHQKKISAHEQYKITKEVCMYNDDFYQRGQRVNQNKNKITQLEIETGTRKQIHHQKRGSQICSIYSKLSSMEDRATFQNSHGLEPEVVVQSPIISRKNSGHEFNFSQRSIYNKDSLVQSLSTTAQEVKKVQLNQGKDTKLHLIQDILSKQQFQQNINNNNNYSQNLLPQLGLALDQKRNLKRVNSSMNFTSNNQQNQLIKTSKYFLLQDKSQRGNLNIESQSRGTSRLRNQQIESQQNEELNKSVGDNLNQMQKLKKPNSQQSSIKTVKSSPHNFFPIHSEKLFSSNGFKNNNNQNQIAVNNNNNNNNIQQNVINKLNLKDNTASFKNISIYSKTLSNFKSPQQLQNKGLFKCVKPQQNKQNEPDQQVDSIGQQLCFDDNQVQKVPIKRFDIKKNYLTANKITILNHMQKPIFIKNE</sequence>
<feature type="domain" description="Cyclic nucleotide-binding" evidence="2">
    <location>
        <begin position="960"/>
        <end position="1088"/>
    </location>
</feature>
<feature type="domain" description="Cyclic nucleotide-binding" evidence="2">
    <location>
        <begin position="389"/>
        <end position="432"/>
    </location>
</feature>
<dbReference type="PANTHER" id="PTHR11635">
    <property type="entry name" value="CAMP-DEPENDENT PROTEIN KINASE REGULATORY CHAIN"/>
    <property type="match status" value="1"/>
</dbReference>
<dbReference type="GO" id="GO:0030552">
    <property type="term" value="F:cAMP binding"/>
    <property type="evidence" value="ECO:0007669"/>
    <property type="project" value="TreeGrafter"/>
</dbReference>
<dbReference type="OrthoDB" id="327968at2759"/>
<feature type="region of interest" description="Disordered" evidence="1">
    <location>
        <begin position="146"/>
        <end position="167"/>
    </location>
</feature>
<dbReference type="InterPro" id="IPR018490">
    <property type="entry name" value="cNMP-bd_dom_sf"/>
</dbReference>
<dbReference type="SUPFAM" id="SSF51206">
    <property type="entry name" value="cAMP-binding domain-like"/>
    <property type="match status" value="2"/>
</dbReference>
<dbReference type="PANTHER" id="PTHR11635:SF152">
    <property type="entry name" value="CAMP-DEPENDENT PROTEIN KINASE TYPE I REGULATORY SUBUNIT-RELATED"/>
    <property type="match status" value="1"/>
</dbReference>
<dbReference type="PROSITE" id="PS00889">
    <property type="entry name" value="CNMP_BINDING_2"/>
    <property type="match status" value="1"/>
</dbReference>
<reference evidence="4" key="1">
    <citation type="journal article" date="2006" name="PLoS Biol.">
        <title>Macronuclear genome sequence of the ciliate Tetrahymena thermophila, a model eukaryote.</title>
        <authorList>
            <person name="Eisen J.A."/>
            <person name="Coyne R.S."/>
            <person name="Wu M."/>
            <person name="Wu D."/>
            <person name="Thiagarajan M."/>
            <person name="Wortman J.R."/>
            <person name="Badger J.H."/>
            <person name="Ren Q."/>
            <person name="Amedeo P."/>
            <person name="Jones K.M."/>
            <person name="Tallon L.J."/>
            <person name="Delcher A.L."/>
            <person name="Salzberg S.L."/>
            <person name="Silva J.C."/>
            <person name="Haas B.J."/>
            <person name="Majoros W.H."/>
            <person name="Farzad M."/>
            <person name="Carlton J.M."/>
            <person name="Smith R.K. Jr."/>
            <person name="Garg J."/>
            <person name="Pearlman R.E."/>
            <person name="Karrer K.M."/>
            <person name="Sun L."/>
            <person name="Manning G."/>
            <person name="Elde N.C."/>
            <person name="Turkewitz A.P."/>
            <person name="Asai D.J."/>
            <person name="Wilkes D.E."/>
            <person name="Wang Y."/>
            <person name="Cai H."/>
            <person name="Collins K."/>
            <person name="Stewart B.A."/>
            <person name="Lee S.R."/>
            <person name="Wilamowska K."/>
            <person name="Weinberg Z."/>
            <person name="Ruzzo W.L."/>
            <person name="Wloga D."/>
            <person name="Gaertig J."/>
            <person name="Frankel J."/>
            <person name="Tsao C.-C."/>
            <person name="Gorovsky M.A."/>
            <person name="Keeling P.J."/>
            <person name="Waller R.F."/>
            <person name="Patron N.J."/>
            <person name="Cherry J.M."/>
            <person name="Stover N.A."/>
            <person name="Krieger C.J."/>
            <person name="del Toro C."/>
            <person name="Ryder H.F."/>
            <person name="Williamson S.C."/>
            <person name="Barbeau R.A."/>
            <person name="Hamilton E.P."/>
            <person name="Orias E."/>
        </authorList>
    </citation>
    <scope>NUCLEOTIDE SEQUENCE [LARGE SCALE GENOMIC DNA]</scope>
    <source>
        <strain evidence="4">SB210</strain>
    </source>
</reference>
<evidence type="ECO:0000256" key="1">
    <source>
        <dbReference type="SAM" id="MobiDB-lite"/>
    </source>
</evidence>
<feature type="region of interest" description="Disordered" evidence="1">
    <location>
        <begin position="1659"/>
        <end position="1687"/>
    </location>
</feature>
<feature type="compositionally biased region" description="Polar residues" evidence="1">
    <location>
        <begin position="151"/>
        <end position="165"/>
    </location>
</feature>
<dbReference type="GO" id="GO:0005829">
    <property type="term" value="C:cytosol"/>
    <property type="evidence" value="ECO:0007669"/>
    <property type="project" value="TreeGrafter"/>
</dbReference>
<dbReference type="SMART" id="SM00100">
    <property type="entry name" value="cNMP"/>
    <property type="match status" value="1"/>
</dbReference>
<feature type="domain" description="Cyclic nucleotide-binding" evidence="2">
    <location>
        <begin position="860"/>
        <end position="957"/>
    </location>
</feature>
<keyword evidence="4" id="KW-1185">Reference proteome</keyword>
<feature type="compositionally biased region" description="Polar residues" evidence="1">
    <location>
        <begin position="1228"/>
        <end position="1239"/>
    </location>
</feature>
<dbReference type="STRING" id="312017.Q244Z2"/>
<evidence type="ECO:0000313" key="3">
    <source>
        <dbReference type="EMBL" id="EAS03345.1"/>
    </source>
</evidence>
<evidence type="ECO:0000259" key="2">
    <source>
        <dbReference type="PROSITE" id="PS50042"/>
    </source>
</evidence>
<dbReference type="KEGG" id="tet:TTHERM_00693250"/>
<dbReference type="InterPro" id="IPR000595">
    <property type="entry name" value="cNMP-bd_dom"/>
</dbReference>
<dbReference type="PROSITE" id="PS50042">
    <property type="entry name" value="CNMP_BINDING_3"/>
    <property type="match status" value="3"/>
</dbReference>
<name>Q244Z2_TETTS</name>
<accession>Q244Z2</accession>
<feature type="region of interest" description="Disordered" evidence="1">
    <location>
        <begin position="44"/>
        <end position="67"/>
    </location>
</feature>
<feature type="region of interest" description="Disordered" evidence="1">
    <location>
        <begin position="1228"/>
        <end position="1250"/>
    </location>
</feature>
<dbReference type="HOGENOM" id="CLU_236649_0_0_1"/>
<dbReference type="GeneID" id="7827153"/>